<organism evidence="2 3">
    <name type="scientific">Orenia metallireducens</name>
    <dbReference type="NCBI Taxonomy" id="1413210"/>
    <lineage>
        <taxon>Bacteria</taxon>
        <taxon>Bacillati</taxon>
        <taxon>Bacillota</taxon>
        <taxon>Clostridia</taxon>
        <taxon>Halanaerobiales</taxon>
        <taxon>Halobacteroidaceae</taxon>
        <taxon>Orenia</taxon>
    </lineage>
</organism>
<accession>A0A285HTD5</accession>
<dbReference type="EMBL" id="OBDZ01000024">
    <property type="protein sequence ID" value="SNY38883.1"/>
    <property type="molecule type" value="Genomic_DNA"/>
</dbReference>
<keyword evidence="1" id="KW-0812">Transmembrane</keyword>
<gene>
    <name evidence="2" type="ORF">SAMN06265827_12437</name>
</gene>
<keyword evidence="1" id="KW-0472">Membrane</keyword>
<dbReference type="AlphaFoldDB" id="A0A285HTD5"/>
<reference evidence="3" key="1">
    <citation type="submission" date="2017-09" db="EMBL/GenBank/DDBJ databases">
        <authorList>
            <person name="Varghese N."/>
            <person name="Submissions S."/>
        </authorList>
    </citation>
    <scope>NUCLEOTIDE SEQUENCE [LARGE SCALE GENOMIC DNA]</scope>
    <source>
        <strain evidence="3">MSL47</strain>
    </source>
</reference>
<evidence type="ECO:0000256" key="1">
    <source>
        <dbReference type="SAM" id="Phobius"/>
    </source>
</evidence>
<sequence length="65" mass="7321">MEFKYILLLTLISLAIGYFGGRYVGYKEGLKEGRNSTPLALRKESLEEGVCVLCNEKFELDAKDS</sequence>
<dbReference type="OrthoDB" id="2382413at2"/>
<keyword evidence="3" id="KW-1185">Reference proteome</keyword>
<dbReference type="Proteomes" id="UP000219573">
    <property type="component" value="Unassembled WGS sequence"/>
</dbReference>
<evidence type="ECO:0000313" key="2">
    <source>
        <dbReference type="EMBL" id="SNY38883.1"/>
    </source>
</evidence>
<evidence type="ECO:0000313" key="3">
    <source>
        <dbReference type="Proteomes" id="UP000219573"/>
    </source>
</evidence>
<proteinExistence type="predicted"/>
<keyword evidence="1" id="KW-1133">Transmembrane helix</keyword>
<feature type="transmembrane region" description="Helical" evidence="1">
    <location>
        <begin position="6"/>
        <end position="25"/>
    </location>
</feature>
<protein>
    <submittedName>
        <fullName evidence="2">Uncharacterized protein</fullName>
    </submittedName>
</protein>
<dbReference type="RefSeq" id="WP_097018836.1">
    <property type="nucleotide sequence ID" value="NZ_OBDZ01000024.1"/>
</dbReference>
<name>A0A285HTD5_9FIRM</name>